<dbReference type="OrthoDB" id="2150604at2759"/>
<keyword evidence="1" id="KW-0812">Transmembrane</keyword>
<feature type="transmembrane region" description="Helical" evidence="1">
    <location>
        <begin position="118"/>
        <end position="141"/>
    </location>
</feature>
<dbReference type="EMBL" id="ML993595">
    <property type="protein sequence ID" value="KAF2166951.1"/>
    <property type="molecule type" value="Genomic_DNA"/>
</dbReference>
<evidence type="ECO:0000313" key="2">
    <source>
        <dbReference type="EMBL" id="KAF2166951.1"/>
    </source>
</evidence>
<keyword evidence="1" id="KW-0472">Membrane</keyword>
<feature type="transmembrane region" description="Helical" evidence="1">
    <location>
        <begin position="153"/>
        <end position="170"/>
    </location>
</feature>
<organism evidence="2 3">
    <name type="scientific">Zasmidium cellare ATCC 36951</name>
    <dbReference type="NCBI Taxonomy" id="1080233"/>
    <lineage>
        <taxon>Eukaryota</taxon>
        <taxon>Fungi</taxon>
        <taxon>Dikarya</taxon>
        <taxon>Ascomycota</taxon>
        <taxon>Pezizomycotina</taxon>
        <taxon>Dothideomycetes</taxon>
        <taxon>Dothideomycetidae</taxon>
        <taxon>Mycosphaerellales</taxon>
        <taxon>Mycosphaerellaceae</taxon>
        <taxon>Zasmidium</taxon>
    </lineage>
</organism>
<accession>A0A6A6CIT9</accession>
<feature type="transmembrane region" description="Helical" evidence="1">
    <location>
        <begin position="20"/>
        <end position="40"/>
    </location>
</feature>
<name>A0A6A6CIT9_ZASCE</name>
<reference evidence="2" key="1">
    <citation type="journal article" date="2020" name="Stud. Mycol.">
        <title>101 Dothideomycetes genomes: a test case for predicting lifestyles and emergence of pathogens.</title>
        <authorList>
            <person name="Haridas S."/>
            <person name="Albert R."/>
            <person name="Binder M."/>
            <person name="Bloem J."/>
            <person name="Labutti K."/>
            <person name="Salamov A."/>
            <person name="Andreopoulos B."/>
            <person name="Baker S."/>
            <person name="Barry K."/>
            <person name="Bills G."/>
            <person name="Bluhm B."/>
            <person name="Cannon C."/>
            <person name="Castanera R."/>
            <person name="Culley D."/>
            <person name="Daum C."/>
            <person name="Ezra D."/>
            <person name="Gonzalez J."/>
            <person name="Henrissat B."/>
            <person name="Kuo A."/>
            <person name="Liang C."/>
            <person name="Lipzen A."/>
            <person name="Lutzoni F."/>
            <person name="Magnuson J."/>
            <person name="Mondo S."/>
            <person name="Nolan M."/>
            <person name="Ohm R."/>
            <person name="Pangilinan J."/>
            <person name="Park H.-J."/>
            <person name="Ramirez L."/>
            <person name="Alfaro M."/>
            <person name="Sun H."/>
            <person name="Tritt A."/>
            <person name="Yoshinaga Y."/>
            <person name="Zwiers L.-H."/>
            <person name="Turgeon B."/>
            <person name="Goodwin S."/>
            <person name="Spatafora J."/>
            <person name="Crous P."/>
            <person name="Grigoriev I."/>
        </authorList>
    </citation>
    <scope>NUCLEOTIDE SEQUENCE</scope>
    <source>
        <strain evidence="2">ATCC 36951</strain>
    </source>
</reference>
<evidence type="ECO:0000313" key="3">
    <source>
        <dbReference type="Proteomes" id="UP000799537"/>
    </source>
</evidence>
<sequence>MPTKNSLSSCLQWPATQTGHWSAAALFYSSILLSLVAIVSGSQQLLLLPREKPQSLFAQSSSTRNLAQQHILEEGLVGDVHAEAEERAYLEKVVEVMCIRRREDRPNNLQVFALQMPLMLLSLAVVMFLAGICSVVFAPLARDLAWNGDAKTAVMFGVVGMFSIVLFYGTSQIVHGMFSRDEHGPWIGSRIARIPT</sequence>
<gene>
    <name evidence="2" type="ORF">M409DRAFT_54712</name>
</gene>
<evidence type="ECO:0000256" key="1">
    <source>
        <dbReference type="SAM" id="Phobius"/>
    </source>
</evidence>
<proteinExistence type="predicted"/>
<keyword evidence="1" id="KW-1133">Transmembrane helix</keyword>
<dbReference type="RefSeq" id="XP_033667840.1">
    <property type="nucleotide sequence ID" value="XM_033812799.1"/>
</dbReference>
<protein>
    <submittedName>
        <fullName evidence="2">Uncharacterized protein</fullName>
    </submittedName>
</protein>
<dbReference type="AlphaFoldDB" id="A0A6A6CIT9"/>
<keyword evidence="3" id="KW-1185">Reference proteome</keyword>
<dbReference type="GeneID" id="54566071"/>
<dbReference type="Proteomes" id="UP000799537">
    <property type="component" value="Unassembled WGS sequence"/>
</dbReference>